<dbReference type="Proteomes" id="UP000663850">
    <property type="component" value="Unassembled WGS sequence"/>
</dbReference>
<evidence type="ECO:0000313" key="1">
    <source>
        <dbReference type="EMBL" id="CAE6511449.1"/>
    </source>
</evidence>
<evidence type="ECO:0000313" key="2">
    <source>
        <dbReference type="Proteomes" id="UP000663850"/>
    </source>
</evidence>
<sequence length="79" mass="8630">MYWKPFGLPKSGKLLVLNDEVCDRMVILDTQLLALLNPRPTHSPVECESVRDDKIGAQSDALLGGQVAGDNEHLADRGT</sequence>
<comment type="caution">
    <text evidence="1">The sequence shown here is derived from an EMBL/GenBank/DDBJ whole genome shotgun (WGS) entry which is preliminary data.</text>
</comment>
<name>A0A8H3DA97_9AGAM</name>
<dbReference type="AlphaFoldDB" id="A0A8H3DA97"/>
<accession>A0A8H3DA97</accession>
<protein>
    <submittedName>
        <fullName evidence="1">Uncharacterized protein</fullName>
    </submittedName>
</protein>
<gene>
    <name evidence="1" type="ORF">RDB_LOCUS107030</name>
</gene>
<dbReference type="EMBL" id="CAJMWZ010005814">
    <property type="protein sequence ID" value="CAE6511449.1"/>
    <property type="molecule type" value="Genomic_DNA"/>
</dbReference>
<organism evidence="1 2">
    <name type="scientific">Rhizoctonia solani</name>
    <dbReference type="NCBI Taxonomy" id="456999"/>
    <lineage>
        <taxon>Eukaryota</taxon>
        <taxon>Fungi</taxon>
        <taxon>Dikarya</taxon>
        <taxon>Basidiomycota</taxon>
        <taxon>Agaricomycotina</taxon>
        <taxon>Agaricomycetes</taxon>
        <taxon>Cantharellales</taxon>
        <taxon>Ceratobasidiaceae</taxon>
        <taxon>Rhizoctonia</taxon>
    </lineage>
</organism>
<reference evidence="1" key="1">
    <citation type="submission" date="2021-01" db="EMBL/GenBank/DDBJ databases">
        <authorList>
            <person name="Kaushik A."/>
        </authorList>
    </citation>
    <scope>NUCLEOTIDE SEQUENCE</scope>
    <source>
        <strain evidence="1">Type strain: AG8-Rh-89/</strain>
    </source>
</reference>
<proteinExistence type="predicted"/>